<keyword evidence="3" id="KW-1185">Reference proteome</keyword>
<name>A0A1L3SNW3_9HYPH</name>
<accession>A0A1L3SNW3</accession>
<evidence type="ECO:0000256" key="1">
    <source>
        <dbReference type="SAM" id="SignalP"/>
    </source>
</evidence>
<dbReference type="Proteomes" id="UP000182840">
    <property type="component" value="Chromosome"/>
</dbReference>
<dbReference type="PANTHER" id="PTHR48104:SF30">
    <property type="entry name" value="METACASPASE-1"/>
    <property type="match status" value="1"/>
</dbReference>
<dbReference type="InterPro" id="IPR050452">
    <property type="entry name" value="Metacaspase"/>
</dbReference>
<dbReference type="OrthoDB" id="5489622at2"/>
<evidence type="ECO:0000313" key="3">
    <source>
        <dbReference type="Proteomes" id="UP000182840"/>
    </source>
</evidence>
<dbReference type="AlphaFoldDB" id="A0A1L3SNW3"/>
<evidence type="ECO:0008006" key="4">
    <source>
        <dbReference type="Google" id="ProtNLM"/>
    </source>
</evidence>
<feature type="chain" id="PRO_5013154284" description="Peptidase C14" evidence="1">
    <location>
        <begin position="31"/>
        <end position="731"/>
    </location>
</feature>
<dbReference type="GO" id="GO:0005737">
    <property type="term" value="C:cytoplasm"/>
    <property type="evidence" value="ECO:0007669"/>
    <property type="project" value="TreeGrafter"/>
</dbReference>
<keyword evidence="1" id="KW-0732">Signal</keyword>
<dbReference type="InterPro" id="IPR006311">
    <property type="entry name" value="TAT_signal"/>
</dbReference>
<dbReference type="PANTHER" id="PTHR48104">
    <property type="entry name" value="METACASPASE-4"/>
    <property type="match status" value="1"/>
</dbReference>
<dbReference type="EMBL" id="CP018171">
    <property type="protein sequence ID" value="APH71088.1"/>
    <property type="molecule type" value="Genomic_DNA"/>
</dbReference>
<reference evidence="3" key="1">
    <citation type="submission" date="2016-11" db="EMBL/GenBank/DDBJ databases">
        <title>Mesorhizobium oceanicum sp. nov., isolated from deep seawater in South China Sea.</title>
        <authorList>
            <person name="Fu G.-Y."/>
        </authorList>
    </citation>
    <scope>NUCLEOTIDE SEQUENCE [LARGE SCALE GENOMIC DNA]</scope>
    <source>
        <strain evidence="3">B7</strain>
    </source>
</reference>
<dbReference type="Gene3D" id="3.40.50.1460">
    <property type="match status" value="1"/>
</dbReference>
<sequence length="731" mass="77703">MERGFSGRRLLAAVALAALCAGLGGAPAQARENYAIVVGVTDYPNLPKNNWLIGPRNDAIMVREYLTTRSPVKFDAGNVAILADDVEDAKEPTLASILSSLDAVAEKVESGDFLYLQFSGHGFQQTAADPSTETDGLDEIFLPKDTGRWVDRSKGMPNVLTDDAVGDALDRIRGKGAFVWVVFDACHSGTATRAAPLEDVQERKVDADALGMPAEVLTEGAATRDLGAREAPVEEIGSTGAAPAAQGGLVAFFAAQTNETTPEMPLPRGAENATRYGLFTHTIFSKLAENPNITYRQLAEGILQHYASINRTSTTPLFEGDLDAPVFGTSLDEFVPQWPITVKPDGVTVSGGLLNRLVPGSRLAIVEKPGDATEDAIGVLEVKSADNFSSRVAVAREEEPAAVSGTPEGRAKVRSLGDIPEGAYARLTEAQFDFTLTVAKPEMSDAYYDKIGLVDGILEKIAADDTTQLRIELVEPGAPADLRLALLAESDLDGASFDASGDPALWFLPESGELSLADGQRPPSVVMVSDDQEAIGEAVEHYLTRVYRATNLARIGSASEYGADEIDVSFTLKRAENGEAVPISSTDLPTGVPGDRVSVRATNNTGTAVDINVLYVGSDYSITFMAKERLQPSATLDREFLEFTEDSYGRELMVAIVSEAKPLTPTLDLGFLAQDGLRSVHRGSGPESVADLIQNMGMGSATRAAKAVGGGGEQRQRGAVMLYPMQTVPKS</sequence>
<dbReference type="RefSeq" id="WP_072602494.1">
    <property type="nucleotide sequence ID" value="NZ_CP018171.1"/>
</dbReference>
<protein>
    <recommendedName>
        <fullName evidence="4">Peptidase C14</fullName>
    </recommendedName>
</protein>
<dbReference type="GO" id="GO:0006508">
    <property type="term" value="P:proteolysis"/>
    <property type="evidence" value="ECO:0007669"/>
    <property type="project" value="TreeGrafter"/>
</dbReference>
<dbReference type="STRING" id="1670800.BSQ44_06680"/>
<gene>
    <name evidence="2" type="ORF">BSQ44_06680</name>
</gene>
<evidence type="ECO:0000313" key="2">
    <source>
        <dbReference type="EMBL" id="APH71088.1"/>
    </source>
</evidence>
<feature type="signal peptide" evidence="1">
    <location>
        <begin position="1"/>
        <end position="30"/>
    </location>
</feature>
<dbReference type="PROSITE" id="PS51318">
    <property type="entry name" value="TAT"/>
    <property type="match status" value="1"/>
</dbReference>
<organism evidence="2 3">
    <name type="scientific">Aquibium oceanicum</name>
    <dbReference type="NCBI Taxonomy" id="1670800"/>
    <lineage>
        <taxon>Bacteria</taxon>
        <taxon>Pseudomonadati</taxon>
        <taxon>Pseudomonadota</taxon>
        <taxon>Alphaproteobacteria</taxon>
        <taxon>Hyphomicrobiales</taxon>
        <taxon>Phyllobacteriaceae</taxon>
        <taxon>Aquibium</taxon>
    </lineage>
</organism>
<dbReference type="GO" id="GO:0004197">
    <property type="term" value="F:cysteine-type endopeptidase activity"/>
    <property type="evidence" value="ECO:0007669"/>
    <property type="project" value="TreeGrafter"/>
</dbReference>
<proteinExistence type="predicted"/>
<dbReference type="KEGG" id="meso:BSQ44_06680"/>